<evidence type="ECO:0000313" key="2">
    <source>
        <dbReference type="Proteomes" id="UP001148629"/>
    </source>
</evidence>
<keyword evidence="2" id="KW-1185">Reference proteome</keyword>
<dbReference type="EMBL" id="JANRMS010000353">
    <property type="protein sequence ID" value="KAJ3541418.1"/>
    <property type="molecule type" value="Genomic_DNA"/>
</dbReference>
<gene>
    <name evidence="1" type="ORF">NM208_g4623</name>
</gene>
<proteinExistence type="predicted"/>
<dbReference type="Proteomes" id="UP001148629">
    <property type="component" value="Unassembled WGS sequence"/>
</dbReference>
<evidence type="ECO:0000313" key="1">
    <source>
        <dbReference type="EMBL" id="KAJ3541418.1"/>
    </source>
</evidence>
<reference evidence="1" key="1">
    <citation type="submission" date="2022-08" db="EMBL/GenBank/DDBJ databases">
        <title>Genome Sequence of Fusarium decemcellulare.</title>
        <authorList>
            <person name="Buettner E."/>
        </authorList>
    </citation>
    <scope>NUCLEOTIDE SEQUENCE</scope>
    <source>
        <strain evidence="1">Babe19</strain>
    </source>
</reference>
<accession>A0ACC1SK83</accession>
<name>A0ACC1SK83_9HYPO</name>
<protein>
    <submittedName>
        <fullName evidence="1">Uncharacterized protein</fullName>
    </submittedName>
</protein>
<sequence length="315" mass="32036">MLSTLFLSVLAWGQFAHAHGTITRVIGANGAVMPGLTILDGTPRSSTSAASGAQVDTSVIRDPELATSKASALGRTSKGPVDAARVIKTFMQGVKGRSLADTILGGGEEATREAVSFVTGNAGAVVNGVQDGIESSPVGDLALGAEHGVNGLLDEFFQTAKGVPSPRGYIEDGVKNSTGVGAKSGLPTTASDGTLKLIYHQVNEDGAGPLLVDIDFTSGGTDPKAFKSAEVVQNIIGVLGFSTVSSTDFPVVVKVPAGQMCSGKVAGVSGVCIARVRNSATAGPFGGAAAFTHNPEAAKGKKDSARFRHRLLYRV</sequence>
<comment type="caution">
    <text evidence="1">The sequence shown here is derived from an EMBL/GenBank/DDBJ whole genome shotgun (WGS) entry which is preliminary data.</text>
</comment>
<organism evidence="1 2">
    <name type="scientific">Fusarium decemcellulare</name>
    <dbReference type="NCBI Taxonomy" id="57161"/>
    <lineage>
        <taxon>Eukaryota</taxon>
        <taxon>Fungi</taxon>
        <taxon>Dikarya</taxon>
        <taxon>Ascomycota</taxon>
        <taxon>Pezizomycotina</taxon>
        <taxon>Sordariomycetes</taxon>
        <taxon>Hypocreomycetidae</taxon>
        <taxon>Hypocreales</taxon>
        <taxon>Nectriaceae</taxon>
        <taxon>Fusarium</taxon>
        <taxon>Fusarium decemcellulare species complex</taxon>
    </lineage>
</organism>